<sequence length="488" mass="51230">MSAKPRLLSALHFFKRQQTGSMELMKIALSLPILLCPAWALSHHSYLDDILSPRSAMQRDVLPALRFLDEALRFDPCCLMSPPPPPLFPPPPRLWKRGTPDTLSLLEPTVFGGEGPDNTQLTPECSPGPPGPPGPQGEIGLPGIRGPKGRKGEIGRPGARGRPGAPGPPGTPGFPGFPGPQGPKGEKGDSGLMGLPGLRGPPGTKGLPGYKGDKGDRGDRGPAGPKGDKGSIGLPGMLGQKGEAGPKGEPGVSGKRGPTGRPGKRGKQGIKGHSGAPGVMGPPGPAGPNGLPGPPGPPASGLYLVGEKGEKGLPGPPGHCDCDTVIGSNNAPFGNYYTTRRGGNKLTAIFVVNSEEEMGRLHVENAIVLRKDKRMLYYKDKDGWSPIQPFQPFQSTETIPERGGVCGDGKVQIQHGEECDDGNQIVTDACLNCKWAYCGDGYRHEGIEECDGKDFGYQTCKSYLPGSFGQLKCTESCLIDSTGCKYFT</sequence>
<feature type="compositionally biased region" description="Pro residues" evidence="1">
    <location>
        <begin position="165"/>
        <end position="181"/>
    </location>
</feature>
<dbReference type="GeneID" id="102236072"/>
<feature type="compositionally biased region" description="Basic and acidic residues" evidence="1">
    <location>
        <begin position="211"/>
        <end position="220"/>
    </location>
</feature>
<dbReference type="InterPro" id="IPR050149">
    <property type="entry name" value="Collagen_superfamily"/>
</dbReference>
<dbReference type="GO" id="GO:0030020">
    <property type="term" value="F:extracellular matrix structural constituent conferring tensile strength"/>
    <property type="evidence" value="ECO:0007669"/>
    <property type="project" value="TreeGrafter"/>
</dbReference>
<dbReference type="Pfam" id="PF01391">
    <property type="entry name" value="Collagen"/>
    <property type="match status" value="2"/>
</dbReference>
<dbReference type="OMA" id="AQHGEEC"/>
<reference evidence="3" key="2">
    <citation type="journal article" date="2013" name="Nat. Genet.">
        <title>The genome of the platyfish, Xiphophorus maculatus, provides insights into evolutionary adaptation and several complex traits.</title>
        <authorList>
            <person name="Schartl M."/>
            <person name="Walter R.B."/>
            <person name="Shen Y."/>
            <person name="Garcia T."/>
            <person name="Catchen J."/>
            <person name="Amores A."/>
            <person name="Braasch I."/>
            <person name="Chalopin D."/>
            <person name="Volff J.N."/>
            <person name="Lesch K.P."/>
            <person name="Bisazza A."/>
            <person name="Minx P."/>
            <person name="Hillier L."/>
            <person name="Wilson R.K."/>
            <person name="Fuerstenberg S."/>
            <person name="Boore J."/>
            <person name="Searle S."/>
            <person name="Postlethwait J.H."/>
            <person name="Warren W.C."/>
        </authorList>
    </citation>
    <scope>NUCLEOTIDE SEQUENCE [LARGE SCALE GENOMIC DNA]</scope>
    <source>
        <strain evidence="3">JP 163 A</strain>
    </source>
</reference>
<protein>
    <submittedName>
        <fullName evidence="2">Acetylcholinesterase collagenic tail peptide-like</fullName>
    </submittedName>
</protein>
<dbReference type="OrthoDB" id="291007at2759"/>
<dbReference type="Proteomes" id="UP000002852">
    <property type="component" value="Unassembled WGS sequence"/>
</dbReference>
<dbReference type="STRING" id="8083.ENSXMAP00000041197"/>
<evidence type="ECO:0000313" key="3">
    <source>
        <dbReference type="Proteomes" id="UP000002852"/>
    </source>
</evidence>
<dbReference type="GO" id="GO:0030198">
    <property type="term" value="P:extracellular matrix organization"/>
    <property type="evidence" value="ECO:0007669"/>
    <property type="project" value="TreeGrafter"/>
</dbReference>
<reference evidence="2" key="4">
    <citation type="submission" date="2025-09" db="UniProtKB">
        <authorList>
            <consortium name="Ensembl"/>
        </authorList>
    </citation>
    <scope>IDENTIFICATION</scope>
    <source>
        <strain evidence="2">JP 163 A</strain>
    </source>
</reference>
<feature type="compositionally biased region" description="Pro residues" evidence="1">
    <location>
        <begin position="280"/>
        <end position="298"/>
    </location>
</feature>
<dbReference type="Ensembl" id="ENSXMAT00000040543.1">
    <property type="protein sequence ID" value="ENSXMAP00000041197.1"/>
    <property type="gene ID" value="ENSXMAG00000026168.1"/>
</dbReference>
<dbReference type="RefSeq" id="XP_023200627.1">
    <property type="nucleotide sequence ID" value="XM_023344859.1"/>
</dbReference>
<proteinExistence type="predicted"/>
<dbReference type="InterPro" id="IPR008160">
    <property type="entry name" value="Collagen"/>
</dbReference>
<dbReference type="GO" id="GO:0005615">
    <property type="term" value="C:extracellular space"/>
    <property type="evidence" value="ECO:0007669"/>
    <property type="project" value="TreeGrafter"/>
</dbReference>
<evidence type="ECO:0000256" key="1">
    <source>
        <dbReference type="SAM" id="MobiDB-lite"/>
    </source>
</evidence>
<dbReference type="GO" id="GO:0031012">
    <property type="term" value="C:extracellular matrix"/>
    <property type="evidence" value="ECO:0007669"/>
    <property type="project" value="TreeGrafter"/>
</dbReference>
<reference evidence="2" key="3">
    <citation type="submission" date="2025-08" db="UniProtKB">
        <authorList>
            <consortium name="Ensembl"/>
        </authorList>
    </citation>
    <scope>IDENTIFICATION</scope>
    <source>
        <strain evidence="2">JP 163 A</strain>
    </source>
</reference>
<feature type="compositionally biased region" description="Low complexity" evidence="1">
    <location>
        <begin position="192"/>
        <end position="210"/>
    </location>
</feature>
<dbReference type="PANTHER" id="PTHR24023">
    <property type="entry name" value="COLLAGEN ALPHA"/>
    <property type="match status" value="1"/>
</dbReference>
<feature type="region of interest" description="Disordered" evidence="1">
    <location>
        <begin position="107"/>
        <end position="300"/>
    </location>
</feature>
<name>A0A3B5RBW7_XIPMA</name>
<keyword evidence="3" id="KW-1185">Reference proteome</keyword>
<organism evidence="2 3">
    <name type="scientific">Xiphophorus maculatus</name>
    <name type="common">Southern platyfish</name>
    <name type="synonym">Platypoecilus maculatus</name>
    <dbReference type="NCBI Taxonomy" id="8083"/>
    <lineage>
        <taxon>Eukaryota</taxon>
        <taxon>Metazoa</taxon>
        <taxon>Chordata</taxon>
        <taxon>Craniata</taxon>
        <taxon>Vertebrata</taxon>
        <taxon>Euteleostomi</taxon>
        <taxon>Actinopterygii</taxon>
        <taxon>Neopterygii</taxon>
        <taxon>Teleostei</taxon>
        <taxon>Neoteleostei</taxon>
        <taxon>Acanthomorphata</taxon>
        <taxon>Ovalentaria</taxon>
        <taxon>Atherinomorphae</taxon>
        <taxon>Cyprinodontiformes</taxon>
        <taxon>Poeciliidae</taxon>
        <taxon>Poeciliinae</taxon>
        <taxon>Xiphophorus</taxon>
    </lineage>
</organism>
<dbReference type="PANTHER" id="PTHR24023:SF861">
    <property type="entry name" value="ACETYLCHOLINESTERASE COLLAGENIC TAIL PEPTIDE"/>
    <property type="match status" value="1"/>
</dbReference>
<accession>A0A3B5RBW7</accession>
<reference evidence="3" key="1">
    <citation type="submission" date="2012-01" db="EMBL/GenBank/DDBJ databases">
        <authorList>
            <person name="Walter R."/>
            <person name="Schartl M."/>
            <person name="Warren W."/>
        </authorList>
    </citation>
    <scope>NUCLEOTIDE SEQUENCE [LARGE SCALE GENOMIC DNA]</scope>
    <source>
        <strain evidence="3">JP 163 A</strain>
    </source>
</reference>
<evidence type="ECO:0000313" key="2">
    <source>
        <dbReference type="Ensembl" id="ENSXMAP00000041197.1"/>
    </source>
</evidence>
<feature type="compositionally biased region" description="Pro residues" evidence="1">
    <location>
        <begin position="126"/>
        <end position="135"/>
    </location>
</feature>
<dbReference type="InParanoid" id="A0A3B5RBW7"/>
<dbReference type="GeneTree" id="ENSGT00940000157248"/>
<dbReference type="AlphaFoldDB" id="A0A3B5RBW7"/>